<dbReference type="InterPro" id="IPR011707">
    <property type="entry name" value="Cu-oxidase-like_N"/>
</dbReference>
<feature type="chain" id="PRO_5012803810" evidence="2">
    <location>
        <begin position="35"/>
        <end position="563"/>
    </location>
</feature>
<reference evidence="6 7" key="1">
    <citation type="journal article" date="2017" name="Mol. Plant">
        <title>The Genome of Medicinal Plant Macleaya cordata Provides New Insights into Benzylisoquinoline Alkaloids Metabolism.</title>
        <authorList>
            <person name="Liu X."/>
            <person name="Liu Y."/>
            <person name="Huang P."/>
            <person name="Ma Y."/>
            <person name="Qing Z."/>
            <person name="Tang Q."/>
            <person name="Cao H."/>
            <person name="Cheng P."/>
            <person name="Zheng Y."/>
            <person name="Yuan Z."/>
            <person name="Zhou Y."/>
            <person name="Liu J."/>
            <person name="Tang Z."/>
            <person name="Zhuo Y."/>
            <person name="Zhang Y."/>
            <person name="Yu L."/>
            <person name="Huang J."/>
            <person name="Yang P."/>
            <person name="Peng Q."/>
            <person name="Zhang J."/>
            <person name="Jiang W."/>
            <person name="Zhang Z."/>
            <person name="Lin K."/>
            <person name="Ro D.K."/>
            <person name="Chen X."/>
            <person name="Xiong X."/>
            <person name="Shang Y."/>
            <person name="Huang S."/>
            <person name="Zeng J."/>
        </authorList>
    </citation>
    <scope>NUCLEOTIDE SEQUENCE [LARGE SCALE GENOMIC DNA]</scope>
    <source>
        <strain evidence="7">cv. BLH2017</strain>
        <tissue evidence="6">Root</tissue>
    </source>
</reference>
<protein>
    <submittedName>
        <fullName evidence="6">Multicopper oxidase</fullName>
    </submittedName>
</protein>
<dbReference type="EMBL" id="MVGT01000183">
    <property type="protein sequence ID" value="OVA19648.1"/>
    <property type="molecule type" value="Genomic_DNA"/>
</dbReference>
<evidence type="ECO:0000313" key="6">
    <source>
        <dbReference type="EMBL" id="OVA19648.1"/>
    </source>
</evidence>
<dbReference type="GO" id="GO:0016491">
    <property type="term" value="F:oxidoreductase activity"/>
    <property type="evidence" value="ECO:0007669"/>
    <property type="project" value="InterPro"/>
</dbReference>
<dbReference type="PANTHER" id="PTHR11709">
    <property type="entry name" value="MULTI-COPPER OXIDASE"/>
    <property type="match status" value="1"/>
</dbReference>
<dbReference type="InterPro" id="IPR011706">
    <property type="entry name" value="Cu-oxidase_C"/>
</dbReference>
<dbReference type="CDD" id="cd13846">
    <property type="entry name" value="CuRO_1_AAO_like_1"/>
    <property type="match status" value="1"/>
</dbReference>
<keyword evidence="2" id="KW-0732">Signal</keyword>
<gene>
    <name evidence="6" type="ORF">BVC80_9053g72</name>
</gene>
<comment type="caution">
    <text evidence="6">The sequence shown here is derived from an EMBL/GenBank/DDBJ whole genome shotgun (WGS) entry which is preliminary data.</text>
</comment>
<dbReference type="SUPFAM" id="SSF49503">
    <property type="entry name" value="Cupredoxins"/>
    <property type="match status" value="3"/>
</dbReference>
<feature type="domain" description="Plastocyanin-like" evidence="5">
    <location>
        <begin position="45"/>
        <end position="158"/>
    </location>
</feature>
<dbReference type="Gene3D" id="2.60.40.420">
    <property type="entry name" value="Cupredoxins - blue copper proteins"/>
    <property type="match status" value="3"/>
</dbReference>
<organism evidence="6 7">
    <name type="scientific">Macleaya cordata</name>
    <name type="common">Five-seeded plume-poppy</name>
    <name type="synonym">Bocconia cordata</name>
    <dbReference type="NCBI Taxonomy" id="56857"/>
    <lineage>
        <taxon>Eukaryota</taxon>
        <taxon>Viridiplantae</taxon>
        <taxon>Streptophyta</taxon>
        <taxon>Embryophyta</taxon>
        <taxon>Tracheophyta</taxon>
        <taxon>Spermatophyta</taxon>
        <taxon>Magnoliopsida</taxon>
        <taxon>Ranunculales</taxon>
        <taxon>Papaveraceae</taxon>
        <taxon>Papaveroideae</taxon>
        <taxon>Macleaya</taxon>
    </lineage>
</organism>
<accession>A0A200RAB8</accession>
<keyword evidence="7" id="KW-1185">Reference proteome</keyword>
<dbReference type="InterPro" id="IPR001117">
    <property type="entry name" value="Cu-oxidase_2nd"/>
</dbReference>
<feature type="signal peptide" evidence="2">
    <location>
        <begin position="1"/>
        <end position="34"/>
    </location>
</feature>
<dbReference type="InterPro" id="IPR045087">
    <property type="entry name" value="Cu-oxidase_fam"/>
</dbReference>
<dbReference type="Pfam" id="PF00394">
    <property type="entry name" value="Cu-oxidase"/>
    <property type="match status" value="1"/>
</dbReference>
<proteinExistence type="inferred from homology"/>
<sequence>MEPISIRLIRFLTSPLFLYTSLLVLLICCKSVNAEAPNLYYDWTVSYAQRAPLGIEKQVIVINDQFPGPLLNATTNDMVHVTIHNNLTEPFLLTWNGVQQRRNSWQDGVRGTNCPIPPGQTWTYHFQMKDQIGSFFYFPTLLFQKAAGGYGPIRVFNRPVITVPFPPPLEEFDILIGDWYISDYHDMRASLDRGIPLPSQPNGILINGLGPYEANFTFQPGATYRLRISNVGLKTSLNFRIQDHLMQLVETEGSYTLKQYYQALDIHVGQSYSVLVTANQTSGMSYYMVASSRFMDPELNGVALIRYPGSLVYPVGPLPPGPEPFDYTYSMQQALSIRWDLAVGAARPNPQGSFHYGLINISRTIILQNDVMIMGDDSQPYTRYTINGISFVNPDTPLKLADYFQLNDIIVPSLFPDRPDDRPPALGSSVIDARYRHFIHIVFQNTQPSLQTWHIDGYNFFVVGMDGGTWDESRRLMYNMVDAVSRSTVQVYPYSWTAILMELDNQGMWNLRSQDAEKWYLGQELYMRVKGEGQEDPSTIPTRDENPLPENVIKCGRATAGPV</sequence>
<evidence type="ECO:0000259" key="4">
    <source>
        <dbReference type="Pfam" id="PF07731"/>
    </source>
</evidence>
<dbReference type="Pfam" id="PF07731">
    <property type="entry name" value="Cu-oxidase_2"/>
    <property type="match status" value="1"/>
</dbReference>
<dbReference type="STRING" id="56857.A0A200RAB8"/>
<dbReference type="InterPro" id="IPR008972">
    <property type="entry name" value="Cupredoxin"/>
</dbReference>
<dbReference type="PANTHER" id="PTHR11709:SF296">
    <property type="entry name" value="MULTI-COPPER OXIDASE TYPE I FAMILY PROTEIN"/>
    <property type="match status" value="1"/>
</dbReference>
<feature type="domain" description="Plastocyanin-like" evidence="4">
    <location>
        <begin position="396"/>
        <end position="530"/>
    </location>
</feature>
<dbReference type="Pfam" id="PF07732">
    <property type="entry name" value="Cu-oxidase_3"/>
    <property type="match status" value="1"/>
</dbReference>
<evidence type="ECO:0000259" key="5">
    <source>
        <dbReference type="Pfam" id="PF07732"/>
    </source>
</evidence>
<dbReference type="GO" id="GO:0005507">
    <property type="term" value="F:copper ion binding"/>
    <property type="evidence" value="ECO:0007669"/>
    <property type="project" value="InterPro"/>
</dbReference>
<dbReference type="OrthoDB" id="2121828at2759"/>
<dbReference type="InterPro" id="IPR034273">
    <property type="entry name" value="CuRO_1_AAO-like"/>
</dbReference>
<dbReference type="FunCoup" id="A0A200RAB8">
    <property type="interactions" value="3"/>
</dbReference>
<evidence type="ECO:0000259" key="3">
    <source>
        <dbReference type="Pfam" id="PF00394"/>
    </source>
</evidence>
<feature type="domain" description="Plastocyanin-like" evidence="3">
    <location>
        <begin position="173"/>
        <end position="308"/>
    </location>
</feature>
<evidence type="ECO:0000256" key="1">
    <source>
        <dbReference type="ARBA" id="ARBA00010609"/>
    </source>
</evidence>
<dbReference type="AlphaFoldDB" id="A0A200RAB8"/>
<name>A0A200RAB8_MACCD</name>
<evidence type="ECO:0000256" key="2">
    <source>
        <dbReference type="SAM" id="SignalP"/>
    </source>
</evidence>
<dbReference type="Proteomes" id="UP000195402">
    <property type="component" value="Unassembled WGS sequence"/>
</dbReference>
<dbReference type="InParanoid" id="A0A200RAB8"/>
<evidence type="ECO:0000313" key="7">
    <source>
        <dbReference type="Proteomes" id="UP000195402"/>
    </source>
</evidence>
<dbReference type="OMA" id="VINDMFP"/>
<comment type="similarity">
    <text evidence="1">Belongs to the multicopper oxidase family.</text>
</comment>